<feature type="domain" description="N-acetylglucosamine binding protein A" evidence="6">
    <location>
        <begin position="213"/>
        <end position="303"/>
    </location>
</feature>
<dbReference type="InterPro" id="IPR051024">
    <property type="entry name" value="GlcNAc_Chitin_IntDeg"/>
</dbReference>
<comment type="caution">
    <text evidence="8">The sequence shown here is derived from an EMBL/GenBank/DDBJ whole genome shotgun (WGS) entry which is preliminary data.</text>
</comment>
<evidence type="ECO:0000259" key="7">
    <source>
        <dbReference type="Pfam" id="PF21868"/>
    </source>
</evidence>
<reference evidence="8 9" key="1">
    <citation type="submission" date="2024-03" db="EMBL/GenBank/DDBJ databases">
        <title>Role of Flies in the Dissemination of Carbapenem-Resistant Enterobacteriaceae (CRE): An Epidemiological and Genomic Study in China.</title>
        <authorList>
            <person name="Chen K."/>
            <person name="Zhang R."/>
            <person name="Chen S."/>
        </authorList>
    </citation>
    <scope>NUCLEOTIDE SEQUENCE [LARGE SCALE GENOMIC DNA]</scope>
    <source>
        <strain evidence="9">fly-313</strain>
    </source>
</reference>
<keyword evidence="1" id="KW-0964">Secreted</keyword>
<evidence type="ECO:0000256" key="1">
    <source>
        <dbReference type="ARBA" id="ARBA00022525"/>
    </source>
</evidence>
<dbReference type="PANTHER" id="PTHR34823">
    <property type="entry name" value="GLCNAC-BINDING PROTEIN A"/>
    <property type="match status" value="1"/>
</dbReference>
<dbReference type="Pfam" id="PF18416">
    <property type="entry name" value="GbpA_2"/>
    <property type="match status" value="1"/>
</dbReference>
<dbReference type="InterPro" id="IPR041029">
    <property type="entry name" value="GbpA_2"/>
</dbReference>
<feature type="domain" description="GlcNAc-binding protein A third" evidence="7">
    <location>
        <begin position="325"/>
        <end position="406"/>
    </location>
</feature>
<protein>
    <submittedName>
        <fullName evidence="8">N-acetylglucosamine-binding protein GbpA</fullName>
    </submittedName>
</protein>
<dbReference type="SUPFAM" id="SSF81296">
    <property type="entry name" value="E set domains"/>
    <property type="match status" value="1"/>
</dbReference>
<feature type="domain" description="Chitin-binding type-4" evidence="5">
    <location>
        <begin position="22"/>
        <end position="187"/>
    </location>
</feature>
<feature type="signal peptide" evidence="4">
    <location>
        <begin position="1"/>
        <end position="21"/>
    </location>
</feature>
<dbReference type="InterPro" id="IPR004302">
    <property type="entry name" value="Cellulose/chitin-bd_N"/>
</dbReference>
<name>A0ABV4A832_9ENTR</name>
<dbReference type="NCBIfam" id="NF009690">
    <property type="entry name" value="PRK13211.1"/>
    <property type="match status" value="1"/>
</dbReference>
<dbReference type="CDD" id="cd21177">
    <property type="entry name" value="LPMO_AA10"/>
    <property type="match status" value="1"/>
</dbReference>
<keyword evidence="3 4" id="KW-0732">Signal</keyword>
<sequence length="486" mass="53638">MKLSKIALAMAALSVASSALAHGYIESPASRAYMCKQGKNIDCGAVQYEPQSVEKSSGFPSGTMPPDGQLASAGIANYSQLDRQSLNAWTKTPITPGPHEFVWYHTAPHKTNNWRYYITKQNWDPNKPLTRDQFELTPFCTVNGNGQAPTMRKAMSCNVPQRTGYQVIYGVWEIADTANSFYQVVDVDFGNGEVKPDGPGENTEWSKTLSGQIAGNNLNEGDKVIARFFDASGEVTALRTELTIASAEQRDANRWAYDLAQQINATRQDVRVGMRDESGEVSPVHGANSVYVREGSPLKSVAISYEEQKPVVNETIALTNLRYSTIDHGKATVIFHVDTRGEVSFEAHVMNHMGAEKGYLKQEMDNAGQDVTMTLNNVTAGHHMLKYYATNKAGILFAQDVLNMMLENAPSGDVPAQYDYTFPDGLASYKAGTVVLQPKDGKTYQCKPVPFSGYCKQWGRYATQYEPGVGTYWKEAWALTGKRHGR</sequence>
<dbReference type="Pfam" id="PF21868">
    <property type="entry name" value="GbpA_D3"/>
    <property type="match status" value="1"/>
</dbReference>
<evidence type="ECO:0000313" key="8">
    <source>
        <dbReference type="EMBL" id="MEX9253279.1"/>
    </source>
</evidence>
<dbReference type="Gene3D" id="2.70.50.50">
    <property type="entry name" value="chitin-binding protein cbp21"/>
    <property type="match status" value="1"/>
</dbReference>
<evidence type="ECO:0000313" key="9">
    <source>
        <dbReference type="Proteomes" id="UP001561463"/>
    </source>
</evidence>
<dbReference type="EMBL" id="JBFZPZ010000008">
    <property type="protein sequence ID" value="MEX9253279.1"/>
    <property type="molecule type" value="Genomic_DNA"/>
</dbReference>
<proteinExistence type="predicted"/>
<dbReference type="InterPro" id="IPR014756">
    <property type="entry name" value="Ig_E-set"/>
</dbReference>
<keyword evidence="9" id="KW-1185">Reference proteome</keyword>
<evidence type="ECO:0000256" key="4">
    <source>
        <dbReference type="SAM" id="SignalP"/>
    </source>
</evidence>
<evidence type="ECO:0000259" key="6">
    <source>
        <dbReference type="Pfam" id="PF18416"/>
    </source>
</evidence>
<organism evidence="8 9">
    <name type="scientific">Pseudenterobacter timonensis</name>
    <dbReference type="NCBI Taxonomy" id="1755099"/>
    <lineage>
        <taxon>Bacteria</taxon>
        <taxon>Pseudomonadati</taxon>
        <taxon>Pseudomonadota</taxon>
        <taxon>Gammaproteobacteria</taxon>
        <taxon>Enterobacterales</taxon>
        <taxon>Enterobacteriaceae</taxon>
        <taxon>Pseudenterobacter</taxon>
    </lineage>
</organism>
<evidence type="ECO:0000259" key="5">
    <source>
        <dbReference type="Pfam" id="PF03067"/>
    </source>
</evidence>
<dbReference type="InterPro" id="IPR054063">
    <property type="entry name" value="GbpA_D3"/>
</dbReference>
<gene>
    <name evidence="8" type="primary">gbpA</name>
    <name evidence="8" type="ORF">AB7Z85_12300</name>
</gene>
<dbReference type="Pfam" id="PF03067">
    <property type="entry name" value="LPMO_10"/>
    <property type="match status" value="1"/>
</dbReference>
<evidence type="ECO:0000256" key="3">
    <source>
        <dbReference type="ARBA" id="ARBA00022729"/>
    </source>
</evidence>
<dbReference type="PANTHER" id="PTHR34823:SF1">
    <property type="entry name" value="CHITIN-BINDING TYPE-4 DOMAIN-CONTAINING PROTEIN"/>
    <property type="match status" value="1"/>
</dbReference>
<accession>A0ABV4A832</accession>
<feature type="chain" id="PRO_5047223090" evidence="4">
    <location>
        <begin position="22"/>
        <end position="486"/>
    </location>
</feature>
<evidence type="ECO:0000256" key="2">
    <source>
        <dbReference type="ARBA" id="ARBA00022669"/>
    </source>
</evidence>
<dbReference type="RefSeq" id="WP_369497963.1">
    <property type="nucleotide sequence ID" value="NZ_JBFZPZ010000008.1"/>
</dbReference>
<dbReference type="Gene3D" id="3.30.70.2150">
    <property type="match status" value="1"/>
</dbReference>
<dbReference type="Gene3D" id="2.60.40.2550">
    <property type="match status" value="1"/>
</dbReference>
<keyword evidence="2" id="KW-0147">Chitin-binding</keyword>
<dbReference type="Proteomes" id="UP001561463">
    <property type="component" value="Unassembled WGS sequence"/>
</dbReference>